<reference evidence="6" key="2">
    <citation type="journal article" date="2023" name="mSystems">
        <title>Charting the Lipopeptidome of Nonpathogenic Pseudomonas.</title>
        <authorList>
            <person name="Cesa-Luna C."/>
            <person name="Geudens N."/>
            <person name="Girard L."/>
            <person name="De Roo V."/>
            <person name="Maklad H.R."/>
            <person name="Martins J.C."/>
            <person name="Hofte M."/>
            <person name="De Mot R."/>
        </authorList>
    </citation>
    <scope>NUCLEOTIDE SEQUENCE</scope>
    <source>
        <strain evidence="6">B1M3-32</strain>
    </source>
</reference>
<organism evidence="6 7">
    <name type="scientific">Pseudomonas koreensis</name>
    <dbReference type="NCBI Taxonomy" id="198620"/>
    <lineage>
        <taxon>Bacteria</taxon>
        <taxon>Pseudomonadati</taxon>
        <taxon>Pseudomonadota</taxon>
        <taxon>Gammaproteobacteria</taxon>
        <taxon>Pseudomonadales</taxon>
        <taxon>Pseudomonadaceae</taxon>
        <taxon>Pseudomonas</taxon>
    </lineage>
</organism>
<feature type="domain" description="Insecticide toxin TcdB middle/N-terminal" evidence="5">
    <location>
        <begin position="643"/>
        <end position="804"/>
    </location>
</feature>
<dbReference type="RefSeq" id="WP_301621970.1">
    <property type="nucleotide sequence ID" value="NZ_JAOSKY010000005.1"/>
</dbReference>
<evidence type="ECO:0000259" key="4">
    <source>
        <dbReference type="Pfam" id="PF12255"/>
    </source>
</evidence>
<keyword evidence="3" id="KW-0843">Virulence</keyword>
<evidence type="ECO:0000313" key="7">
    <source>
        <dbReference type="Proteomes" id="UP001139955"/>
    </source>
</evidence>
<proteinExistence type="predicted"/>
<evidence type="ECO:0000256" key="2">
    <source>
        <dbReference type="ARBA" id="ARBA00022525"/>
    </source>
</evidence>
<evidence type="ECO:0000259" key="5">
    <source>
        <dbReference type="Pfam" id="PF12256"/>
    </source>
</evidence>
<gene>
    <name evidence="6" type="ORF">OC940_11615</name>
</gene>
<dbReference type="InterPro" id="IPR022044">
    <property type="entry name" value="TcdB_toxin_mid/C"/>
</dbReference>
<evidence type="ECO:0000256" key="3">
    <source>
        <dbReference type="ARBA" id="ARBA00023026"/>
    </source>
</evidence>
<dbReference type="Pfam" id="PF12255">
    <property type="entry name" value="TcdB_toxin_midC"/>
    <property type="match status" value="1"/>
</dbReference>
<dbReference type="Proteomes" id="UP001139955">
    <property type="component" value="Unassembled WGS sequence"/>
</dbReference>
<dbReference type="PRINTS" id="PR01341">
    <property type="entry name" value="SALSPVBPROT"/>
</dbReference>
<feature type="domain" description="Insecticide toxin TcdB middle/C-terminal" evidence="4">
    <location>
        <begin position="841"/>
        <end position="980"/>
    </location>
</feature>
<dbReference type="GO" id="GO:0005737">
    <property type="term" value="C:cytoplasm"/>
    <property type="evidence" value="ECO:0007669"/>
    <property type="project" value="InterPro"/>
</dbReference>
<dbReference type="Pfam" id="PF03534">
    <property type="entry name" value="SpvB"/>
    <property type="match status" value="1"/>
</dbReference>
<dbReference type="SUPFAM" id="SSF69318">
    <property type="entry name" value="Integrin alpha N-terminal domain"/>
    <property type="match status" value="1"/>
</dbReference>
<dbReference type="EMBL" id="JAOSKY010000005">
    <property type="protein sequence ID" value="MCU7248449.1"/>
    <property type="molecule type" value="Genomic_DNA"/>
</dbReference>
<keyword evidence="7" id="KW-1185">Reference proteome</keyword>
<dbReference type="GO" id="GO:0005576">
    <property type="term" value="C:extracellular region"/>
    <property type="evidence" value="ECO:0007669"/>
    <property type="project" value="UniProtKB-SubCell"/>
</dbReference>
<comment type="caution">
    <text evidence="6">The sequence shown here is derived from an EMBL/GenBank/DDBJ whole genome shotgun (WGS) entry which is preliminary data.</text>
</comment>
<keyword evidence="2" id="KW-0964">Secreted</keyword>
<accession>A0A9X3BBZ5</accession>
<dbReference type="InterPro" id="IPR022045">
    <property type="entry name" value="TcdB_toxin_mid/N"/>
</dbReference>
<dbReference type="Pfam" id="PF12256">
    <property type="entry name" value="TcdB_toxin_midN"/>
    <property type="match status" value="1"/>
</dbReference>
<dbReference type="InterPro" id="IPR003284">
    <property type="entry name" value="Sal_SpvB"/>
</dbReference>
<sequence>MATSEELLTPPSINKTASIATQGRAWGEIGATGQKPYTLDIPTLQGRSLNPQLRLAYDSNAGNGPCGLGWNLDHPSISRKTSKGVPRYLNTDVMLADGTELRPALNADGQVLTRPHTHGTVHYSVTLYLPRLESGFNRYEFWTPDNGRPGFWIVYHPDGSQYCYGNNSASCIHDPDQPQRIAVWLLVEIMNALGEHIVFKYQADNLEPDPRFDYRAQRYLSQIGYCNKTASDELYCLTHEDPAQTVEWLLTVVADYGARSVDPDIAPTFAADENAWPLRLDPSRMHRYGFEVGTRRLCRQFLMFNRIGPAPVLTHRLLLEYENTPLHYSQLTAAHVMGYDAKGQVEKTPPMEFSYAPFLPDTTPRPFLALDHMPGLNDGETYHCIDLYGEGLPGILCQYDGAWYYREPLRGEAGTEEVVYGSWTLLPLIPNADSSKPAIQILTDISGDGCLNWVFVLPGMAGYYTLKPDRSWSDFQPFERFPVEVAQSFTQWADLSGGGLQDFAVIGPKSVRVYANQREDGFAAAIDVPHEPDDRLPLPDRNVPSELTMLGQLNASDHVALCRIRHDEIKCWANLGHGTFAEGHPVSPLPFDYATFNADQVRIADLDGSGAPALIYLRADGFEIYFNHGGNELDQQPLRVPWPSGVRYDPLCQVTFADLQGLGCASLLLTVPHMTPRHWVYHFVAERPYLLSGANNNMGYDATLGHASSAQCWLDEKRQLLEAGERPVCHLPFPQQVLKYLRQDDEVTGNYLMQQFQYFEGCFDPRERELRGFGRVYQTDSELTPGLAESGHTAPMRVKQWFHVGRTIDQPLNDTCESDQEYRPLGATKVAPGSEDHPDMPYALSGRLLRSETSQADDPVPARLFTLDEVRYQVEVLDEAPSRLIVQELETRRFQYERIMNDPRCQHVVILERNPYGQAVHSLTVDCARRRNENDDPPFEEDSQKRAWQDSFDQSQKVFYLSEWRAEFHQLIEPPHWLLNLPWCQRSNALTLPPGVLPVGLSAEQISAEHFIQHQDSDTWNALRELTSLSVQHYQQSPEGEPSFPPLAIARDDAVFDKQALAAYDAVPDFDIRLELDKIGYVPMPFSLPADPEADKRRELWAVESEFFTYAAAADFYQVTKVQPTASHGETEIGSDADHLRTTVIKQPDGCQTHITWDYHHLQPKSVSDANLNIQEALFLPDGRTRATSFYGTEDGKRAGFRPLSEYPIPADPSPESALGNPPEYLAAAAIALAYDLLSWMPKIPLNTALAEHLQWIAKGLVQPDGRVRASVLRRLKRLKNPDVGEQALIDLLSNLPRVPVHSAALKGDRYFDDPQRQIQIAITHVDGSGRTLQTKQLVEKGLAYVRSPDGSLELENGVPRQALADPRWRVSGRAELNHKGEPIRVFQPYFINSEQRVNDSSMRESGYFDELFYDATGRQIQVINAKGHLAFELIHPWFTAKYDYNDTDESPPKKPLKRFGR</sequence>
<protein>
    <submittedName>
        <fullName evidence="6">Toxin</fullName>
    </submittedName>
</protein>
<dbReference type="InterPro" id="IPR028994">
    <property type="entry name" value="Integrin_alpha_N"/>
</dbReference>
<evidence type="ECO:0000313" key="6">
    <source>
        <dbReference type="EMBL" id="MCU7248449.1"/>
    </source>
</evidence>
<evidence type="ECO:0000256" key="1">
    <source>
        <dbReference type="ARBA" id="ARBA00004613"/>
    </source>
</evidence>
<comment type="subcellular location">
    <subcellularLocation>
        <location evidence="1">Secreted</location>
    </subcellularLocation>
</comment>
<reference evidence="6" key="1">
    <citation type="submission" date="2022-09" db="EMBL/GenBank/DDBJ databases">
        <authorList>
            <person name="Cesa-Luna C."/>
            <person name="Girard L."/>
            <person name="Lood C."/>
            <person name="Hofte M."/>
            <person name="De Mot R."/>
        </authorList>
    </citation>
    <scope>NUCLEOTIDE SEQUENCE</scope>
    <source>
        <strain evidence="6">B1M3-32</strain>
    </source>
</reference>
<name>A0A9X3BBZ5_9PSED</name>